<feature type="compositionally biased region" description="Acidic residues" evidence="1">
    <location>
        <begin position="106"/>
        <end position="115"/>
    </location>
</feature>
<evidence type="ECO:0000313" key="4">
    <source>
        <dbReference type="Proteomes" id="UP000449710"/>
    </source>
</evidence>
<keyword evidence="3" id="KW-0378">Hydrolase</keyword>
<sequence length="362" mass="40748">MKSKKMLRGKRLLILTLVFFLSFTLFSGAMEAEGPRGESRGEEGSYLVMERVTDWFSMDNFEVIENAMDRIEEITDSIGRGTERIGESIDKITDFIGFGDNNSGEESGEEEGINEEQDKKDTGEVRGTFTTKDGDGVEDIRVNLGNYATYTNSTGDFAFDEIPYGIYTLSYQASESGELKPVEEILLDGENNRYVINLVIEQEPSEAGEAQEEEIIVDAVSEEAPEESPEADPEEDRGVLGLLLILSLLLLAIVLIFVLNRKHIKIIDAKTGESLGKRKVDIKAVTWIDLTEEFQEAAEEKIRIRFIRSALKKLYGKKVIFTVGDQVIAEIPEYTGELDFLIRRKPLEEANSYEEASEDFRE</sequence>
<organism evidence="3 4">
    <name type="scientific">Isachenkonia alkalipeptolytica</name>
    <dbReference type="NCBI Taxonomy" id="2565777"/>
    <lineage>
        <taxon>Bacteria</taxon>
        <taxon>Bacillati</taxon>
        <taxon>Bacillota</taxon>
        <taxon>Clostridia</taxon>
        <taxon>Eubacteriales</taxon>
        <taxon>Clostridiaceae</taxon>
        <taxon>Isachenkonia</taxon>
    </lineage>
</organism>
<gene>
    <name evidence="3" type="ORF">ISALK_11165</name>
</gene>
<accession>A0AA43XMN9</accession>
<feature type="region of interest" description="Disordered" evidence="1">
    <location>
        <begin position="97"/>
        <end position="127"/>
    </location>
</feature>
<evidence type="ECO:0000256" key="1">
    <source>
        <dbReference type="SAM" id="MobiDB-lite"/>
    </source>
</evidence>
<proteinExistence type="predicted"/>
<reference evidence="3 4" key="1">
    <citation type="submission" date="2019-04" db="EMBL/GenBank/DDBJ databases">
        <title>Isachenkonia alkalipeptolytica gen. nov. sp. nov. a new anaerobic, alkiliphilic organothrophic bacterium capable to reduce synthesized ferrihydrite isolated from a soda lake.</title>
        <authorList>
            <person name="Toshchakov S.V."/>
            <person name="Zavarzina D.G."/>
            <person name="Zhilina T.N."/>
            <person name="Kostrikina N.A."/>
            <person name="Kublanov I.V."/>
        </authorList>
    </citation>
    <scope>NUCLEOTIDE SEQUENCE [LARGE SCALE GENOMIC DNA]</scope>
    <source>
        <strain evidence="3 4">Z-1701</strain>
    </source>
</reference>
<dbReference type="AlphaFoldDB" id="A0AA43XMN9"/>
<keyword evidence="4" id="KW-1185">Reference proteome</keyword>
<evidence type="ECO:0000313" key="3">
    <source>
        <dbReference type="EMBL" id="NBG89049.1"/>
    </source>
</evidence>
<keyword evidence="2" id="KW-1133">Transmembrane helix</keyword>
<dbReference type="RefSeq" id="WP_160722308.1">
    <property type="nucleotide sequence ID" value="NZ_SUMG01000015.1"/>
</dbReference>
<dbReference type="SUPFAM" id="SSF49452">
    <property type="entry name" value="Starch-binding domain-like"/>
    <property type="match status" value="1"/>
</dbReference>
<keyword evidence="3" id="KW-0121">Carboxypeptidase</keyword>
<keyword evidence="3" id="KW-0645">Protease</keyword>
<dbReference type="Gene3D" id="2.60.40.1120">
    <property type="entry name" value="Carboxypeptidase-like, regulatory domain"/>
    <property type="match status" value="1"/>
</dbReference>
<dbReference type="Proteomes" id="UP000449710">
    <property type="component" value="Unassembled WGS sequence"/>
</dbReference>
<keyword evidence="2" id="KW-0472">Membrane</keyword>
<dbReference type="GO" id="GO:0030246">
    <property type="term" value="F:carbohydrate binding"/>
    <property type="evidence" value="ECO:0007669"/>
    <property type="project" value="InterPro"/>
</dbReference>
<name>A0AA43XMN9_9CLOT</name>
<feature type="transmembrane region" description="Helical" evidence="2">
    <location>
        <begin position="238"/>
        <end position="259"/>
    </location>
</feature>
<keyword evidence="2" id="KW-0812">Transmembrane</keyword>
<dbReference type="GO" id="GO:0004180">
    <property type="term" value="F:carboxypeptidase activity"/>
    <property type="evidence" value="ECO:0007669"/>
    <property type="project" value="UniProtKB-KW"/>
</dbReference>
<comment type="caution">
    <text evidence="3">The sequence shown here is derived from an EMBL/GenBank/DDBJ whole genome shotgun (WGS) entry which is preliminary data.</text>
</comment>
<protein>
    <submittedName>
        <fullName evidence="3">Carboxypeptidase regulatory-like domain-containing protein</fullName>
    </submittedName>
</protein>
<evidence type="ECO:0000256" key="2">
    <source>
        <dbReference type="SAM" id="Phobius"/>
    </source>
</evidence>
<dbReference type="EMBL" id="SUMG01000015">
    <property type="protein sequence ID" value="NBG89049.1"/>
    <property type="molecule type" value="Genomic_DNA"/>
</dbReference>
<dbReference type="InterPro" id="IPR013784">
    <property type="entry name" value="Carb-bd-like_fold"/>
</dbReference>